<gene>
    <name evidence="2" type="ORF">Tco_0955524</name>
</gene>
<evidence type="ECO:0000256" key="1">
    <source>
        <dbReference type="SAM" id="MobiDB-lite"/>
    </source>
</evidence>
<dbReference type="Proteomes" id="UP001151760">
    <property type="component" value="Unassembled WGS sequence"/>
</dbReference>
<feature type="region of interest" description="Disordered" evidence="1">
    <location>
        <begin position="1"/>
        <end position="35"/>
    </location>
</feature>
<feature type="compositionally biased region" description="Basic and acidic residues" evidence="1">
    <location>
        <begin position="160"/>
        <end position="173"/>
    </location>
</feature>
<accession>A0ABQ5E7L0</accession>
<name>A0ABQ5E7L0_9ASTR</name>
<evidence type="ECO:0000313" key="3">
    <source>
        <dbReference type="Proteomes" id="UP001151760"/>
    </source>
</evidence>
<protein>
    <submittedName>
        <fullName evidence="2">Uncharacterized protein</fullName>
    </submittedName>
</protein>
<feature type="compositionally biased region" description="Polar residues" evidence="1">
    <location>
        <begin position="1"/>
        <end position="10"/>
    </location>
</feature>
<dbReference type="EMBL" id="BQNB010016016">
    <property type="protein sequence ID" value="GJT46809.1"/>
    <property type="molecule type" value="Genomic_DNA"/>
</dbReference>
<feature type="region of interest" description="Disordered" evidence="1">
    <location>
        <begin position="153"/>
        <end position="173"/>
    </location>
</feature>
<organism evidence="2 3">
    <name type="scientific">Tanacetum coccineum</name>
    <dbReference type="NCBI Taxonomy" id="301880"/>
    <lineage>
        <taxon>Eukaryota</taxon>
        <taxon>Viridiplantae</taxon>
        <taxon>Streptophyta</taxon>
        <taxon>Embryophyta</taxon>
        <taxon>Tracheophyta</taxon>
        <taxon>Spermatophyta</taxon>
        <taxon>Magnoliopsida</taxon>
        <taxon>eudicotyledons</taxon>
        <taxon>Gunneridae</taxon>
        <taxon>Pentapetalae</taxon>
        <taxon>asterids</taxon>
        <taxon>campanulids</taxon>
        <taxon>Asterales</taxon>
        <taxon>Asteraceae</taxon>
        <taxon>Asteroideae</taxon>
        <taxon>Anthemideae</taxon>
        <taxon>Anthemidinae</taxon>
        <taxon>Tanacetum</taxon>
    </lineage>
</organism>
<comment type="caution">
    <text evidence="2">The sequence shown here is derived from an EMBL/GenBank/DDBJ whole genome shotgun (WGS) entry which is preliminary data.</text>
</comment>
<evidence type="ECO:0000313" key="2">
    <source>
        <dbReference type="EMBL" id="GJT46809.1"/>
    </source>
</evidence>
<reference evidence="2" key="2">
    <citation type="submission" date="2022-01" db="EMBL/GenBank/DDBJ databases">
        <authorList>
            <person name="Yamashiro T."/>
            <person name="Shiraishi A."/>
            <person name="Satake H."/>
            <person name="Nakayama K."/>
        </authorList>
    </citation>
    <scope>NUCLEOTIDE SEQUENCE</scope>
</reference>
<feature type="non-terminal residue" evidence="2">
    <location>
        <position position="1"/>
    </location>
</feature>
<proteinExistence type="predicted"/>
<reference evidence="2" key="1">
    <citation type="journal article" date="2022" name="Int. J. Mol. Sci.">
        <title>Draft Genome of Tanacetum Coccineum: Genomic Comparison of Closely Related Tanacetum-Family Plants.</title>
        <authorList>
            <person name="Yamashiro T."/>
            <person name="Shiraishi A."/>
            <person name="Nakayama K."/>
            <person name="Satake H."/>
        </authorList>
    </citation>
    <scope>NUCLEOTIDE SEQUENCE</scope>
</reference>
<keyword evidence="3" id="KW-1185">Reference proteome</keyword>
<sequence>AYNEISSLHNRANKKRRADVVGEEEPETGNNTEGDLAHRLEDVFEIANRDLAFKNGIDGGTGNDKKKAGKRSVTKALVGARQRGVEGSGEHLKGICEAYKEYNEVENEGNEMFIIKGSGRTNSSNRSCSINMEQVKEIGELIGVSWTKAENQRGMGTNVETKKNGREERLKGV</sequence>